<proteinExistence type="inferred from homology"/>
<organism evidence="9 10">
    <name type="scientific">Alkalibacterium subtropicum</name>
    <dbReference type="NCBI Taxonomy" id="753702"/>
    <lineage>
        <taxon>Bacteria</taxon>
        <taxon>Bacillati</taxon>
        <taxon>Bacillota</taxon>
        <taxon>Bacilli</taxon>
        <taxon>Lactobacillales</taxon>
        <taxon>Carnobacteriaceae</taxon>
        <taxon>Alkalibacterium</taxon>
    </lineage>
</organism>
<dbReference type="Pfam" id="PF06429">
    <property type="entry name" value="Flg_bbr_C"/>
    <property type="match status" value="1"/>
</dbReference>
<gene>
    <name evidence="9" type="ORF">SAMN04488102_10651</name>
</gene>
<dbReference type="GO" id="GO:0030694">
    <property type="term" value="C:bacterial-type flagellum basal body, rod"/>
    <property type="evidence" value="ECO:0007669"/>
    <property type="project" value="UniProtKB-UniRule"/>
</dbReference>
<dbReference type="NCBIfam" id="TIGR01395">
    <property type="entry name" value="FlgC"/>
    <property type="match status" value="1"/>
</dbReference>
<accession>A0A1I1IWJ3</accession>
<evidence type="ECO:0000259" key="8">
    <source>
        <dbReference type="Pfam" id="PF06429"/>
    </source>
</evidence>
<reference evidence="10" key="1">
    <citation type="submission" date="2016-10" db="EMBL/GenBank/DDBJ databases">
        <authorList>
            <person name="Varghese N."/>
            <person name="Submissions S."/>
        </authorList>
    </citation>
    <scope>NUCLEOTIDE SEQUENCE [LARGE SCALE GENOMIC DNA]</scope>
    <source>
        <strain evidence="10">DSM 23664</strain>
    </source>
</reference>
<feature type="domain" description="Flagellar basal-body/hook protein C-terminal" evidence="8">
    <location>
        <begin position="98"/>
        <end position="141"/>
    </location>
</feature>
<dbReference type="RefSeq" id="WP_091530050.1">
    <property type="nucleotide sequence ID" value="NZ_FOLT01000006.1"/>
</dbReference>
<keyword evidence="10" id="KW-1185">Reference proteome</keyword>
<evidence type="ECO:0000256" key="6">
    <source>
        <dbReference type="RuleBase" id="RU362062"/>
    </source>
</evidence>
<dbReference type="EMBL" id="FOLT01000006">
    <property type="protein sequence ID" value="SFC40072.1"/>
    <property type="molecule type" value="Genomic_DNA"/>
</dbReference>
<comment type="similarity">
    <text evidence="2">Belongs to the flagella basal body rod proteins family.</text>
</comment>
<comment type="subunit">
    <text evidence="5 6">The basal body constitutes a major portion of the flagellar organelle and consists of four rings (L,P,S, and M) mounted on a central rod. The rod consists of about 26 subunits of FlgG in the distal portion, and FlgB, FlgC and FlgF are thought to build up the proximal portion of the rod with about 6 subunits each.</text>
</comment>
<name>A0A1I1IWJ3_9LACT</name>
<dbReference type="PANTHER" id="PTHR30435:SF2">
    <property type="entry name" value="FLAGELLAR BASAL-BODY ROD PROTEIN FLGC"/>
    <property type="match status" value="1"/>
</dbReference>
<dbReference type="InterPro" id="IPR019776">
    <property type="entry name" value="Flagellar_basal_body_rod_CS"/>
</dbReference>
<dbReference type="InterPro" id="IPR010930">
    <property type="entry name" value="Flg_bb/hook_C_dom"/>
</dbReference>
<dbReference type="AlphaFoldDB" id="A0A1I1IWJ3"/>
<evidence type="ECO:0000256" key="4">
    <source>
        <dbReference type="ARBA" id="ARBA00023143"/>
    </source>
</evidence>
<dbReference type="InterPro" id="IPR006299">
    <property type="entry name" value="FlgC"/>
</dbReference>
<keyword evidence="4 6" id="KW-0975">Bacterial flagellum</keyword>
<evidence type="ECO:0000256" key="5">
    <source>
        <dbReference type="ARBA" id="ARBA00025933"/>
    </source>
</evidence>
<evidence type="ECO:0000313" key="9">
    <source>
        <dbReference type="EMBL" id="SFC40072.1"/>
    </source>
</evidence>
<evidence type="ECO:0000256" key="1">
    <source>
        <dbReference type="ARBA" id="ARBA00004117"/>
    </source>
</evidence>
<comment type="subcellular location">
    <subcellularLocation>
        <location evidence="1 6">Bacterial flagellum basal body</location>
    </subcellularLocation>
</comment>
<keyword evidence="9" id="KW-0282">Flagellum</keyword>
<sequence>MSIFNSMQINASGLNLERFKLDTISTNIANVNTTRTENGEGPYIKQQVLFEENLEQVKSGFTGDISTKSRGVKISGVEADEENIRLVFEPGHPDANEEGYVAYPNVDMADEMIDMMTAIRIYDANVTAINSSKDMLKRAMEIGSK</sequence>
<evidence type="ECO:0000256" key="2">
    <source>
        <dbReference type="ARBA" id="ARBA00009677"/>
    </source>
</evidence>
<dbReference type="STRING" id="753702.SAMN04488102_10651"/>
<evidence type="ECO:0000259" key="7">
    <source>
        <dbReference type="Pfam" id="PF00460"/>
    </source>
</evidence>
<dbReference type="Proteomes" id="UP000199612">
    <property type="component" value="Unassembled WGS sequence"/>
</dbReference>
<evidence type="ECO:0000313" key="10">
    <source>
        <dbReference type="Proteomes" id="UP000199612"/>
    </source>
</evidence>
<keyword evidence="9" id="KW-0966">Cell projection</keyword>
<dbReference type="Pfam" id="PF00460">
    <property type="entry name" value="Flg_bb_rod"/>
    <property type="match status" value="1"/>
</dbReference>
<dbReference type="InterPro" id="IPR001444">
    <property type="entry name" value="Flag_bb_rod_N"/>
</dbReference>
<protein>
    <recommendedName>
        <fullName evidence="3 6">Flagellar basal-body rod protein FlgC</fullName>
    </recommendedName>
</protein>
<keyword evidence="9" id="KW-0969">Cilium</keyword>
<dbReference type="PANTHER" id="PTHR30435">
    <property type="entry name" value="FLAGELLAR PROTEIN"/>
    <property type="match status" value="1"/>
</dbReference>
<feature type="domain" description="Flagellar basal body rod protein N-terminal" evidence="7">
    <location>
        <begin position="7"/>
        <end position="35"/>
    </location>
</feature>
<dbReference type="OrthoDB" id="9794148at2"/>
<evidence type="ECO:0000256" key="3">
    <source>
        <dbReference type="ARBA" id="ARBA00017941"/>
    </source>
</evidence>
<dbReference type="PROSITE" id="PS00588">
    <property type="entry name" value="FLAGELLA_BB_ROD"/>
    <property type="match status" value="1"/>
</dbReference>
<dbReference type="GO" id="GO:0071978">
    <property type="term" value="P:bacterial-type flagellum-dependent swarming motility"/>
    <property type="evidence" value="ECO:0007669"/>
    <property type="project" value="TreeGrafter"/>
</dbReference>